<feature type="non-terminal residue" evidence="1">
    <location>
        <position position="71"/>
    </location>
</feature>
<dbReference type="AlphaFoldDB" id="A0A9D4UU66"/>
<name>A0A9D4UU66_ADICA</name>
<reference evidence="1" key="1">
    <citation type="submission" date="2021-01" db="EMBL/GenBank/DDBJ databases">
        <title>Adiantum capillus-veneris genome.</title>
        <authorList>
            <person name="Fang Y."/>
            <person name="Liao Q."/>
        </authorList>
    </citation>
    <scope>NUCLEOTIDE SEQUENCE</scope>
    <source>
        <strain evidence="1">H3</strain>
        <tissue evidence="1">Leaf</tissue>
    </source>
</reference>
<dbReference type="Proteomes" id="UP000886520">
    <property type="component" value="Chromosome 11"/>
</dbReference>
<evidence type="ECO:0000313" key="1">
    <source>
        <dbReference type="EMBL" id="KAI5073497.1"/>
    </source>
</evidence>
<protein>
    <submittedName>
        <fullName evidence="1">Uncharacterized protein</fullName>
    </submittedName>
</protein>
<sequence length="71" mass="7773">PQLQILATEPPSPLQLPRCTLLPPCTSSSHSPSSFSWAFIPVVVFFCTLENRSLTNTRTNSSDDAVRGKRA</sequence>
<comment type="caution">
    <text evidence="1">The sequence shown here is derived from an EMBL/GenBank/DDBJ whole genome shotgun (WGS) entry which is preliminary data.</text>
</comment>
<dbReference type="EMBL" id="JABFUD020000011">
    <property type="protein sequence ID" value="KAI5073497.1"/>
    <property type="molecule type" value="Genomic_DNA"/>
</dbReference>
<evidence type="ECO:0000313" key="2">
    <source>
        <dbReference type="Proteomes" id="UP000886520"/>
    </source>
</evidence>
<gene>
    <name evidence="1" type="ORF">GOP47_0011510</name>
</gene>
<proteinExistence type="predicted"/>
<accession>A0A9D4UU66</accession>
<keyword evidence="2" id="KW-1185">Reference proteome</keyword>
<organism evidence="1 2">
    <name type="scientific">Adiantum capillus-veneris</name>
    <name type="common">Maidenhair fern</name>
    <dbReference type="NCBI Taxonomy" id="13818"/>
    <lineage>
        <taxon>Eukaryota</taxon>
        <taxon>Viridiplantae</taxon>
        <taxon>Streptophyta</taxon>
        <taxon>Embryophyta</taxon>
        <taxon>Tracheophyta</taxon>
        <taxon>Polypodiopsida</taxon>
        <taxon>Polypodiidae</taxon>
        <taxon>Polypodiales</taxon>
        <taxon>Pteridineae</taxon>
        <taxon>Pteridaceae</taxon>
        <taxon>Vittarioideae</taxon>
        <taxon>Adiantum</taxon>
    </lineage>
</organism>